<gene>
    <name evidence="5" type="primary">thpR</name>
    <name evidence="5" type="ORF">N0D28_13130</name>
</gene>
<dbReference type="Proteomes" id="UP001060261">
    <property type="component" value="Chromosome"/>
</dbReference>
<dbReference type="RefSeq" id="WP_260559944.1">
    <property type="nucleotide sequence ID" value="NZ_BAABEC010000074.1"/>
</dbReference>
<feature type="compositionally biased region" description="Basic and acidic residues" evidence="3">
    <location>
        <begin position="8"/>
        <end position="22"/>
    </location>
</feature>
<evidence type="ECO:0000313" key="5">
    <source>
        <dbReference type="EMBL" id="UWX63661.1"/>
    </source>
</evidence>
<organism evidence="5 6">
    <name type="scientific">Deinococcus rubellus</name>
    <dbReference type="NCBI Taxonomy" id="1889240"/>
    <lineage>
        <taxon>Bacteria</taxon>
        <taxon>Thermotogati</taxon>
        <taxon>Deinococcota</taxon>
        <taxon>Deinococci</taxon>
        <taxon>Deinococcales</taxon>
        <taxon>Deinococcaceae</taxon>
        <taxon>Deinococcus</taxon>
    </lineage>
</organism>
<accession>A0ABY5YG13</accession>
<dbReference type="SUPFAM" id="SSF55144">
    <property type="entry name" value="LigT-like"/>
    <property type="match status" value="1"/>
</dbReference>
<dbReference type="PANTHER" id="PTHR35561">
    <property type="entry name" value="RNA 2',3'-CYCLIC PHOSPHODIESTERASE"/>
    <property type="match status" value="1"/>
</dbReference>
<name>A0ABY5YG13_9DEIO</name>
<comment type="similarity">
    <text evidence="2">Belongs to the 2H phosphoesterase superfamily. ThpR family.</text>
</comment>
<feature type="short sequence motif" description="HXTX 1" evidence="2">
    <location>
        <begin position="79"/>
        <end position="82"/>
    </location>
</feature>
<feature type="active site" description="Proton acceptor" evidence="2">
    <location>
        <position position="164"/>
    </location>
</feature>
<dbReference type="EMBL" id="CP104213">
    <property type="protein sequence ID" value="UWX63661.1"/>
    <property type="molecule type" value="Genomic_DNA"/>
</dbReference>
<dbReference type="NCBIfam" id="TIGR02258">
    <property type="entry name" value="2_5_ligase"/>
    <property type="match status" value="1"/>
</dbReference>
<dbReference type="Pfam" id="PF02834">
    <property type="entry name" value="LigT_PEase"/>
    <property type="match status" value="2"/>
</dbReference>
<feature type="domain" description="Phosphoesterase HXTX" evidence="4">
    <location>
        <begin position="49"/>
        <end position="129"/>
    </location>
</feature>
<evidence type="ECO:0000256" key="2">
    <source>
        <dbReference type="HAMAP-Rule" id="MF_01940"/>
    </source>
</evidence>
<comment type="catalytic activity">
    <reaction evidence="2">
        <text>a 3'-end 2',3'-cyclophospho-ribonucleotide-RNA + H2O = a 3'-end 2'-phospho-ribonucleotide-RNA + H(+)</text>
        <dbReference type="Rhea" id="RHEA:11828"/>
        <dbReference type="Rhea" id="RHEA-COMP:10464"/>
        <dbReference type="Rhea" id="RHEA-COMP:17353"/>
        <dbReference type="ChEBI" id="CHEBI:15377"/>
        <dbReference type="ChEBI" id="CHEBI:15378"/>
        <dbReference type="ChEBI" id="CHEBI:83064"/>
        <dbReference type="ChEBI" id="CHEBI:173113"/>
        <dbReference type="EC" id="3.1.4.58"/>
    </reaction>
</comment>
<feature type="short sequence motif" description="HXTX 2" evidence="2">
    <location>
        <begin position="164"/>
        <end position="167"/>
    </location>
</feature>
<keyword evidence="6" id="KW-1185">Reference proteome</keyword>
<dbReference type="InterPro" id="IPR009097">
    <property type="entry name" value="Cyclic_Pdiesterase"/>
</dbReference>
<reference evidence="5" key="1">
    <citation type="submission" date="2022-09" db="EMBL/GenBank/DDBJ databases">
        <title>genome sequence of Deinococcus rubellus.</title>
        <authorList>
            <person name="Srinivasan S."/>
        </authorList>
    </citation>
    <scope>NUCLEOTIDE SEQUENCE</scope>
    <source>
        <strain evidence="5">Ant6</strain>
    </source>
</reference>
<evidence type="ECO:0000256" key="1">
    <source>
        <dbReference type="ARBA" id="ARBA00022801"/>
    </source>
</evidence>
<dbReference type="HAMAP" id="MF_01940">
    <property type="entry name" value="RNA_CPDase"/>
    <property type="match status" value="1"/>
</dbReference>
<dbReference type="PANTHER" id="PTHR35561:SF1">
    <property type="entry name" value="RNA 2',3'-CYCLIC PHOSPHODIESTERASE"/>
    <property type="match status" value="1"/>
</dbReference>
<evidence type="ECO:0000313" key="6">
    <source>
        <dbReference type="Proteomes" id="UP001060261"/>
    </source>
</evidence>
<feature type="domain" description="Phosphoesterase HXTX" evidence="4">
    <location>
        <begin position="135"/>
        <end position="205"/>
    </location>
</feature>
<comment type="function">
    <text evidence="2">Hydrolyzes RNA 2',3'-cyclic phosphodiester to an RNA 2'-phosphomonoester.</text>
</comment>
<dbReference type="InterPro" id="IPR004175">
    <property type="entry name" value="RNA_CPDase"/>
</dbReference>
<dbReference type="Gene3D" id="3.90.1140.10">
    <property type="entry name" value="Cyclic phosphodiesterase"/>
    <property type="match status" value="1"/>
</dbReference>
<evidence type="ECO:0000256" key="3">
    <source>
        <dbReference type="SAM" id="MobiDB-lite"/>
    </source>
</evidence>
<keyword evidence="1 2" id="KW-0378">Hydrolase</keyword>
<evidence type="ECO:0000259" key="4">
    <source>
        <dbReference type="Pfam" id="PF02834"/>
    </source>
</evidence>
<feature type="active site" description="Proton donor" evidence="2">
    <location>
        <position position="79"/>
    </location>
</feature>
<proteinExistence type="inferred from homology"/>
<dbReference type="EC" id="3.1.4.58" evidence="2"/>
<sequence>MTGPRRTSKPDTKKAGKADTRKPGKPGNRNGPPQEVSSHEARPRLFYALKVPPEVAEQLALVQKDLRGNWRSVRADQLHVTLAYLPGVDPTKLDALKKLGDTLTLDTPPLGLKLRGTGYFPNEGSPRVWFVKVEAEGLEDLAARLRVDLAELGVETDNAGFKAHITLARKKGAAPRVPPRLFETGWDAGAVTLYRSHLQKTGPIYENLAMFKLRGELRATIMSSTESEAIGTAALNLEDTP</sequence>
<dbReference type="InterPro" id="IPR014051">
    <property type="entry name" value="Phosphoesterase_HXTX"/>
</dbReference>
<protein>
    <recommendedName>
        <fullName evidence="2">RNA 2',3'-cyclic phosphodiesterase</fullName>
        <shortName evidence="2">RNA 2',3'-CPDase</shortName>
        <ecNumber evidence="2">3.1.4.58</ecNumber>
    </recommendedName>
</protein>
<feature type="region of interest" description="Disordered" evidence="3">
    <location>
        <begin position="1"/>
        <end position="40"/>
    </location>
</feature>